<dbReference type="Gene3D" id="1.10.238.10">
    <property type="entry name" value="EF-hand"/>
    <property type="match status" value="1"/>
</dbReference>
<sequence length="77" mass="8780">MILLCRSLADTRQIGKLNREQFALAMHLIHLKVSKGIDPPQALTCDMIPPSERGTPIPWKRKFPFNMKKHLLDPGSM</sequence>
<feature type="domain" description="EH" evidence="1">
    <location>
        <begin position="7"/>
        <end position="54"/>
    </location>
</feature>
<dbReference type="Proteomes" id="UP001345963">
    <property type="component" value="Unassembled WGS sequence"/>
</dbReference>
<name>A0ABU7CK67_9TELE</name>
<dbReference type="PROSITE" id="PS50031">
    <property type="entry name" value="EH"/>
    <property type="match status" value="1"/>
</dbReference>
<evidence type="ECO:0000259" key="1">
    <source>
        <dbReference type="PROSITE" id="PS50031"/>
    </source>
</evidence>
<reference evidence="2 3" key="1">
    <citation type="submission" date="2021-07" db="EMBL/GenBank/DDBJ databases">
        <authorList>
            <person name="Palmer J.M."/>
        </authorList>
    </citation>
    <scope>NUCLEOTIDE SEQUENCE [LARGE SCALE GENOMIC DNA]</scope>
    <source>
        <strain evidence="2 3">AT_MEX2019</strain>
        <tissue evidence="2">Muscle</tissue>
    </source>
</reference>
<protein>
    <recommendedName>
        <fullName evidence="1">EH domain-containing protein</fullName>
    </recommendedName>
</protein>
<dbReference type="SUPFAM" id="SSF47473">
    <property type="entry name" value="EF-hand"/>
    <property type="match status" value="1"/>
</dbReference>
<evidence type="ECO:0000313" key="3">
    <source>
        <dbReference type="Proteomes" id="UP001345963"/>
    </source>
</evidence>
<accession>A0ABU7CK67</accession>
<evidence type="ECO:0000313" key="2">
    <source>
        <dbReference type="EMBL" id="MED6262595.1"/>
    </source>
</evidence>
<gene>
    <name evidence="2" type="ORF">ATANTOWER_022298</name>
</gene>
<keyword evidence="3" id="KW-1185">Reference proteome</keyword>
<proteinExistence type="predicted"/>
<dbReference type="EMBL" id="JAHUTI010093366">
    <property type="protein sequence ID" value="MED6262595.1"/>
    <property type="molecule type" value="Genomic_DNA"/>
</dbReference>
<dbReference type="InterPro" id="IPR011992">
    <property type="entry name" value="EF-hand-dom_pair"/>
</dbReference>
<comment type="caution">
    <text evidence="2">The sequence shown here is derived from an EMBL/GenBank/DDBJ whole genome shotgun (WGS) entry which is preliminary data.</text>
</comment>
<organism evidence="2 3">
    <name type="scientific">Ataeniobius toweri</name>
    <dbReference type="NCBI Taxonomy" id="208326"/>
    <lineage>
        <taxon>Eukaryota</taxon>
        <taxon>Metazoa</taxon>
        <taxon>Chordata</taxon>
        <taxon>Craniata</taxon>
        <taxon>Vertebrata</taxon>
        <taxon>Euteleostomi</taxon>
        <taxon>Actinopterygii</taxon>
        <taxon>Neopterygii</taxon>
        <taxon>Teleostei</taxon>
        <taxon>Neoteleostei</taxon>
        <taxon>Acanthomorphata</taxon>
        <taxon>Ovalentaria</taxon>
        <taxon>Atherinomorphae</taxon>
        <taxon>Cyprinodontiformes</taxon>
        <taxon>Goodeidae</taxon>
        <taxon>Ataeniobius</taxon>
    </lineage>
</organism>
<dbReference type="InterPro" id="IPR000261">
    <property type="entry name" value="EH_dom"/>
</dbReference>